<proteinExistence type="predicted"/>
<name>A0A1Y2FW91_9BASI</name>
<comment type="caution">
    <text evidence="2">The sequence shown here is derived from an EMBL/GenBank/DDBJ whole genome shotgun (WGS) entry which is preliminary data.</text>
</comment>
<feature type="region of interest" description="Disordered" evidence="1">
    <location>
        <begin position="139"/>
        <end position="181"/>
    </location>
</feature>
<evidence type="ECO:0000313" key="2">
    <source>
        <dbReference type="EMBL" id="ORY87446.1"/>
    </source>
</evidence>
<protein>
    <submittedName>
        <fullName evidence="2">Uncharacterized protein</fullName>
    </submittedName>
</protein>
<sequence>MPEQRKSTGAPSPASRAEVDRHAVRGCSHTTESCKPRHVSLHASAPSSRTQSSSTTSHKTDSHLPHPPGLSNSFNIPRNTHHTVPYTSPRLPSFQQALRVLHNVAPAPPPTNDRLPACPLARRFGGWSKVSMRGKGLNVEMVGRRRPIKGEGGSQRVDQNGGEGGKSRIAKPKGGGRGVEE</sequence>
<evidence type="ECO:0000313" key="3">
    <source>
        <dbReference type="Proteomes" id="UP000193467"/>
    </source>
</evidence>
<evidence type="ECO:0000256" key="1">
    <source>
        <dbReference type="SAM" id="MobiDB-lite"/>
    </source>
</evidence>
<dbReference type="AlphaFoldDB" id="A0A1Y2FW91"/>
<organism evidence="2 3">
    <name type="scientific">Leucosporidium creatinivorum</name>
    <dbReference type="NCBI Taxonomy" id="106004"/>
    <lineage>
        <taxon>Eukaryota</taxon>
        <taxon>Fungi</taxon>
        <taxon>Dikarya</taxon>
        <taxon>Basidiomycota</taxon>
        <taxon>Pucciniomycotina</taxon>
        <taxon>Microbotryomycetes</taxon>
        <taxon>Leucosporidiales</taxon>
        <taxon>Leucosporidium</taxon>
    </lineage>
</organism>
<feature type="region of interest" description="Disordered" evidence="1">
    <location>
        <begin position="1"/>
        <end position="90"/>
    </location>
</feature>
<dbReference type="Proteomes" id="UP000193467">
    <property type="component" value="Unassembled WGS sequence"/>
</dbReference>
<dbReference type="EMBL" id="MCGR01000013">
    <property type="protein sequence ID" value="ORY87446.1"/>
    <property type="molecule type" value="Genomic_DNA"/>
</dbReference>
<keyword evidence="3" id="KW-1185">Reference proteome</keyword>
<reference evidence="2 3" key="1">
    <citation type="submission" date="2016-07" db="EMBL/GenBank/DDBJ databases">
        <title>Pervasive Adenine N6-methylation of Active Genes in Fungi.</title>
        <authorList>
            <consortium name="DOE Joint Genome Institute"/>
            <person name="Mondo S.J."/>
            <person name="Dannebaum R.O."/>
            <person name="Kuo R.C."/>
            <person name="Labutti K."/>
            <person name="Haridas S."/>
            <person name="Kuo A."/>
            <person name="Salamov A."/>
            <person name="Ahrendt S.R."/>
            <person name="Lipzen A."/>
            <person name="Sullivan W."/>
            <person name="Andreopoulos W.B."/>
            <person name="Clum A."/>
            <person name="Lindquist E."/>
            <person name="Daum C."/>
            <person name="Ramamoorthy G.K."/>
            <person name="Gryganskyi A."/>
            <person name="Culley D."/>
            <person name="Magnuson J.K."/>
            <person name="James T.Y."/>
            <person name="O'Malley M.A."/>
            <person name="Stajich J.E."/>
            <person name="Spatafora J.W."/>
            <person name="Visel A."/>
            <person name="Grigoriev I.V."/>
        </authorList>
    </citation>
    <scope>NUCLEOTIDE SEQUENCE [LARGE SCALE GENOMIC DNA]</scope>
    <source>
        <strain evidence="2 3">62-1032</strain>
    </source>
</reference>
<gene>
    <name evidence="2" type="ORF">BCR35DRAFT_38709</name>
</gene>
<dbReference type="InParanoid" id="A0A1Y2FW91"/>
<accession>A0A1Y2FW91</accession>
<feature type="compositionally biased region" description="Low complexity" evidence="1">
    <location>
        <begin position="44"/>
        <end position="57"/>
    </location>
</feature>